<keyword evidence="6 10" id="KW-1133">Transmembrane helix</keyword>
<evidence type="ECO:0000256" key="4">
    <source>
        <dbReference type="ARBA" id="ARBA00022692"/>
    </source>
</evidence>
<evidence type="ECO:0000256" key="6">
    <source>
        <dbReference type="ARBA" id="ARBA00022989"/>
    </source>
</evidence>
<sequence length="628" mass="72065">MWKDDEERLEMKYKNNFQKNAITNVPCISWEFEYMLCLISLWPNVYNILIGIILWSTWITVIPFQVVYILEISDNPVELMTAICDFASEMSAFVRLFIAWSKRKILLSLIIEMAEDWAKCKVKKTRETQVSCFVGRLDFYIYLGAIVMFFPKLVIAYISDIPENRQFLLKTSYPFEAYKSPIYEIIILIHFGQGMLMAISDVMPATLIVALVCHSGAQLNLLENQINQFITITKSNNVTDEKIDLSIGGILTKHKKNIKFAERIEKTLSIISLVHREFEYMARLISFWPGGYNIPVAIIYWLTWITVIPFQIIRITEILNNAVELMLAICDMSSEISSFFKLLTVWVNRKILIELIIEMFEDWEKSAVKVTRETRMSCLVQRLDFITYCSAVAMFYPSSMIVYFTDIPENRQFALKTSYPPIAYRSPFYELITCLHTAQGVIICMADMVPLAMIIASVCHSGIQADILAQQLNEFMVITKSSKIPDKIIPSMLQKILTKHEKNINFTKKIEKIFSASSLFQCLSSGVIIGCGGLIFVTSRDPIIILRCSTYIVMVLIQVFAICYAGQYLSTSITNKVYGSNWYHLEPKHLKNFQLIILRSQIPFKLTAGGFSVITVETFTVVGLNLPF</sequence>
<accession>A0AA39FUV3</accession>
<reference evidence="11" key="1">
    <citation type="journal article" date="2023" name="bioRxiv">
        <title>Scaffold-level genome assemblies of two parasitoid biocontrol wasps reveal the parthenogenesis mechanism and an associated novel virus.</title>
        <authorList>
            <person name="Inwood S."/>
            <person name="Skelly J."/>
            <person name="Guhlin J."/>
            <person name="Harrop T."/>
            <person name="Goldson S."/>
            <person name="Dearden P."/>
        </authorList>
    </citation>
    <scope>NUCLEOTIDE SEQUENCE</scope>
    <source>
        <strain evidence="11">Irish</strain>
        <tissue evidence="11">Whole body</tissue>
    </source>
</reference>
<feature type="transmembrane region" description="Helical" evidence="10">
    <location>
        <begin position="21"/>
        <end position="42"/>
    </location>
</feature>
<evidence type="ECO:0000256" key="7">
    <source>
        <dbReference type="ARBA" id="ARBA00023136"/>
    </source>
</evidence>
<evidence type="ECO:0008006" key="13">
    <source>
        <dbReference type="Google" id="ProtNLM"/>
    </source>
</evidence>
<evidence type="ECO:0000256" key="3">
    <source>
        <dbReference type="ARBA" id="ARBA00022606"/>
    </source>
</evidence>
<evidence type="ECO:0000313" key="12">
    <source>
        <dbReference type="Proteomes" id="UP001168990"/>
    </source>
</evidence>
<comment type="caution">
    <text evidence="11">The sequence shown here is derived from an EMBL/GenBank/DDBJ whole genome shotgun (WGS) entry which is preliminary data.</text>
</comment>
<keyword evidence="4 10" id="KW-0812">Transmembrane</keyword>
<keyword evidence="8" id="KW-0675">Receptor</keyword>
<feature type="transmembrane region" description="Helical" evidence="10">
    <location>
        <begin position="292"/>
        <end position="313"/>
    </location>
</feature>
<gene>
    <name evidence="11" type="ORF">PV328_000417</name>
</gene>
<dbReference type="EMBL" id="JAQQBS010000001">
    <property type="protein sequence ID" value="KAK0176264.1"/>
    <property type="molecule type" value="Genomic_DNA"/>
</dbReference>
<dbReference type="PANTHER" id="PTHR21137">
    <property type="entry name" value="ODORANT RECEPTOR"/>
    <property type="match status" value="1"/>
</dbReference>
<keyword evidence="9" id="KW-0807">Transducer</keyword>
<evidence type="ECO:0000256" key="5">
    <source>
        <dbReference type="ARBA" id="ARBA00022725"/>
    </source>
</evidence>
<name>A0AA39FUV3_9HYME</name>
<feature type="transmembrane region" description="Helical" evidence="10">
    <location>
        <begin position="139"/>
        <end position="159"/>
    </location>
</feature>
<dbReference type="GO" id="GO:0005549">
    <property type="term" value="F:odorant binding"/>
    <property type="evidence" value="ECO:0007669"/>
    <property type="project" value="InterPro"/>
</dbReference>
<keyword evidence="3" id="KW-0716">Sensory transduction</keyword>
<dbReference type="AlphaFoldDB" id="A0AA39FUV3"/>
<evidence type="ECO:0000256" key="1">
    <source>
        <dbReference type="ARBA" id="ARBA00004651"/>
    </source>
</evidence>
<evidence type="ECO:0000313" key="11">
    <source>
        <dbReference type="EMBL" id="KAK0176264.1"/>
    </source>
</evidence>
<dbReference type="GO" id="GO:0007165">
    <property type="term" value="P:signal transduction"/>
    <property type="evidence" value="ECO:0007669"/>
    <property type="project" value="UniProtKB-KW"/>
</dbReference>
<evidence type="ECO:0000256" key="2">
    <source>
        <dbReference type="ARBA" id="ARBA00022475"/>
    </source>
</evidence>
<dbReference type="Pfam" id="PF02949">
    <property type="entry name" value="7tm_6"/>
    <property type="match status" value="2"/>
</dbReference>
<dbReference type="GO" id="GO:0005886">
    <property type="term" value="C:plasma membrane"/>
    <property type="evidence" value="ECO:0007669"/>
    <property type="project" value="UniProtKB-SubCell"/>
</dbReference>
<evidence type="ECO:0000256" key="10">
    <source>
        <dbReference type="SAM" id="Phobius"/>
    </source>
</evidence>
<feature type="transmembrane region" description="Helical" evidence="10">
    <location>
        <begin position="385"/>
        <end position="404"/>
    </location>
</feature>
<evidence type="ECO:0000256" key="8">
    <source>
        <dbReference type="ARBA" id="ARBA00023170"/>
    </source>
</evidence>
<feature type="transmembrane region" description="Helical" evidence="10">
    <location>
        <begin position="48"/>
        <end position="70"/>
    </location>
</feature>
<evidence type="ECO:0000256" key="9">
    <source>
        <dbReference type="ARBA" id="ARBA00023224"/>
    </source>
</evidence>
<keyword evidence="7 10" id="KW-0472">Membrane</keyword>
<dbReference type="Proteomes" id="UP001168990">
    <property type="component" value="Unassembled WGS sequence"/>
</dbReference>
<feature type="transmembrane region" description="Helical" evidence="10">
    <location>
        <begin position="544"/>
        <end position="566"/>
    </location>
</feature>
<keyword evidence="2" id="KW-1003">Cell membrane</keyword>
<reference evidence="11" key="2">
    <citation type="submission" date="2023-03" db="EMBL/GenBank/DDBJ databases">
        <authorList>
            <person name="Inwood S.N."/>
            <person name="Skelly J.G."/>
            <person name="Guhlin J."/>
            <person name="Harrop T.W.R."/>
            <person name="Goldson S.G."/>
            <person name="Dearden P.K."/>
        </authorList>
    </citation>
    <scope>NUCLEOTIDE SEQUENCE</scope>
    <source>
        <strain evidence="11">Irish</strain>
        <tissue evidence="11">Whole body</tissue>
    </source>
</reference>
<keyword evidence="12" id="KW-1185">Reference proteome</keyword>
<dbReference type="GO" id="GO:0004984">
    <property type="term" value="F:olfactory receptor activity"/>
    <property type="evidence" value="ECO:0007669"/>
    <property type="project" value="InterPro"/>
</dbReference>
<protein>
    <recommendedName>
        <fullName evidence="13">Odorant receptor</fullName>
    </recommendedName>
</protein>
<comment type="subcellular location">
    <subcellularLocation>
        <location evidence="1">Cell membrane</location>
        <topology evidence="1">Multi-pass membrane protein</topology>
    </subcellularLocation>
</comment>
<dbReference type="PANTHER" id="PTHR21137:SF35">
    <property type="entry name" value="ODORANT RECEPTOR 19A-RELATED"/>
    <property type="match status" value="1"/>
</dbReference>
<keyword evidence="5" id="KW-0552">Olfaction</keyword>
<dbReference type="InterPro" id="IPR004117">
    <property type="entry name" value="7tm6_olfct_rcpt"/>
</dbReference>
<proteinExistence type="predicted"/>
<organism evidence="11 12">
    <name type="scientific">Microctonus aethiopoides</name>
    <dbReference type="NCBI Taxonomy" id="144406"/>
    <lineage>
        <taxon>Eukaryota</taxon>
        <taxon>Metazoa</taxon>
        <taxon>Ecdysozoa</taxon>
        <taxon>Arthropoda</taxon>
        <taxon>Hexapoda</taxon>
        <taxon>Insecta</taxon>
        <taxon>Pterygota</taxon>
        <taxon>Neoptera</taxon>
        <taxon>Endopterygota</taxon>
        <taxon>Hymenoptera</taxon>
        <taxon>Apocrita</taxon>
        <taxon>Ichneumonoidea</taxon>
        <taxon>Braconidae</taxon>
        <taxon>Euphorinae</taxon>
        <taxon>Microctonus</taxon>
    </lineage>
</organism>
<feature type="transmembrane region" description="Helical" evidence="10">
    <location>
        <begin position="518"/>
        <end position="538"/>
    </location>
</feature>